<feature type="region of interest" description="Disordered" evidence="1">
    <location>
        <begin position="173"/>
        <end position="204"/>
    </location>
</feature>
<gene>
    <name evidence="3" type="ORF">C7I85_14150</name>
</gene>
<organism evidence="3 4">
    <name type="scientific">Pseudaminobacter soli</name>
    <name type="common">ex Li et al. 2025</name>
    <dbReference type="NCBI Taxonomy" id="1295366"/>
    <lineage>
        <taxon>Bacteria</taxon>
        <taxon>Pseudomonadati</taxon>
        <taxon>Pseudomonadota</taxon>
        <taxon>Alphaproteobacteria</taxon>
        <taxon>Hyphomicrobiales</taxon>
        <taxon>Phyllobacteriaceae</taxon>
        <taxon>Pseudaminobacter</taxon>
    </lineage>
</organism>
<evidence type="ECO:0000313" key="4">
    <source>
        <dbReference type="Proteomes" id="UP000240653"/>
    </source>
</evidence>
<comment type="caution">
    <text evidence="3">The sequence shown here is derived from an EMBL/GenBank/DDBJ whole genome shotgun (WGS) entry which is preliminary data.</text>
</comment>
<dbReference type="EMBL" id="PXYL01000006">
    <property type="protein sequence ID" value="PSJ60295.1"/>
    <property type="molecule type" value="Genomic_DNA"/>
</dbReference>
<keyword evidence="2" id="KW-0812">Transmembrane</keyword>
<dbReference type="RefSeq" id="WP_106724630.1">
    <property type="nucleotide sequence ID" value="NZ_PXYL01000006.1"/>
</dbReference>
<proteinExistence type="predicted"/>
<reference evidence="3 4" key="1">
    <citation type="submission" date="2018-03" db="EMBL/GenBank/DDBJ databases">
        <title>The draft genome of Mesorhizobium soli JCM 19897.</title>
        <authorList>
            <person name="Li L."/>
            <person name="Liu L."/>
            <person name="Liang L."/>
            <person name="Wang T."/>
            <person name="Zhang X."/>
        </authorList>
    </citation>
    <scope>NUCLEOTIDE SEQUENCE [LARGE SCALE GENOMIC DNA]</scope>
    <source>
        <strain evidence="3 4">JCM 19897</strain>
    </source>
</reference>
<evidence type="ECO:0008006" key="5">
    <source>
        <dbReference type="Google" id="ProtNLM"/>
    </source>
</evidence>
<evidence type="ECO:0000313" key="3">
    <source>
        <dbReference type="EMBL" id="PSJ60295.1"/>
    </source>
</evidence>
<name>A0A2P7SD76_9HYPH</name>
<accession>A0A2P7SD76</accession>
<protein>
    <recommendedName>
        <fullName evidence="5">Biotin transporter BioY</fullName>
    </recommendedName>
</protein>
<keyword evidence="2" id="KW-0472">Membrane</keyword>
<feature type="transmembrane region" description="Helical" evidence="2">
    <location>
        <begin position="141"/>
        <end position="162"/>
    </location>
</feature>
<feature type="compositionally biased region" description="Polar residues" evidence="1">
    <location>
        <begin position="173"/>
        <end position="187"/>
    </location>
</feature>
<keyword evidence="2" id="KW-1133">Transmembrane helix</keyword>
<sequence length="351" mass="37782">MDPIEKAIRNAFEKGNAEDRDFREKVYRSAFAALDRALKANPNLTVEAAINRRKALQAKIAEIETEFVPVAAAVDPAGNGGFEPSLDDVRPGNRGRGAAAPDISIERRNDSGRRKAVRADSLAVEGERDERRARRGFRIPFGRIFVTTTVIAALGIGGWWALQTGMFKSAAQRDTSVRNPMRTTTSEDFIPENEGAPIKPGQVDPSRNWIDVFSPADAASVTAPGQTSAQVMQDASGSFLRIRSGGSDEAVLFDVGQGVLEKLAGKMATFDIIARGADGQATQMSVDCNFGELGGCGRKRYAVGYDRGDYLFELDFRSKNPGSGGTIAVNSDVGGQGKQVDVYEIRVSVSE</sequence>
<dbReference type="OrthoDB" id="7870844at2"/>
<dbReference type="AlphaFoldDB" id="A0A2P7SD76"/>
<evidence type="ECO:0000256" key="1">
    <source>
        <dbReference type="SAM" id="MobiDB-lite"/>
    </source>
</evidence>
<keyword evidence="4" id="KW-1185">Reference proteome</keyword>
<evidence type="ECO:0000256" key="2">
    <source>
        <dbReference type="SAM" id="Phobius"/>
    </source>
</evidence>
<dbReference type="Proteomes" id="UP000240653">
    <property type="component" value="Unassembled WGS sequence"/>
</dbReference>